<proteinExistence type="predicted"/>
<evidence type="ECO:0000313" key="1">
    <source>
        <dbReference type="EMBL" id="KAH9805862.1"/>
    </source>
</evidence>
<gene>
    <name evidence="1" type="ORF">KPL71_002556</name>
</gene>
<reference evidence="2" key="1">
    <citation type="journal article" date="2023" name="Hortic. Res.">
        <title>A chromosome-level phased genome enabling allele-level studies in sweet orange: a case study on citrus Huanglongbing tolerance.</title>
        <authorList>
            <person name="Wu B."/>
            <person name="Yu Q."/>
            <person name="Deng Z."/>
            <person name="Duan Y."/>
            <person name="Luo F."/>
            <person name="Gmitter F. Jr."/>
        </authorList>
    </citation>
    <scope>NUCLEOTIDE SEQUENCE [LARGE SCALE GENOMIC DNA]</scope>
    <source>
        <strain evidence="2">cv. Valencia</strain>
    </source>
</reference>
<dbReference type="EMBL" id="CM039170">
    <property type="protein sequence ID" value="KAH9805862.1"/>
    <property type="molecule type" value="Genomic_DNA"/>
</dbReference>
<protein>
    <submittedName>
        <fullName evidence="1">Retrovirus-related pol polyprotein from transposon RE1</fullName>
    </submittedName>
</protein>
<comment type="caution">
    <text evidence="1">The sequence shown here is derived from an EMBL/GenBank/DDBJ whole genome shotgun (WGS) entry which is preliminary data.</text>
</comment>
<dbReference type="Proteomes" id="UP000829398">
    <property type="component" value="Chromosome 1"/>
</dbReference>
<sequence>MEGSVDETAKAVSNLAVDSSSSDPAAGEETISKSARKKELKMKQKEEKKRRKEEEKRQKEAERAATKASSQSQKPAADDEDMDPTQYLENRKRFLEIQKKEGKNPYPHKFFVSTSIIEYIANYGGLGNGDHLEDISVSLAEHFVFLTWYQSLNPMALIGSNQQSSNTSITSFTFTNPIKLDRANYTIWKQQVLSSIRGNGLEGYIDGSRICPSQFLSPEARSEGSSSSSIEDILSLVVSSKTSFELWKNLEKQFGSESMAKKVHLKMLLSNLRKGSLTMSEYFTKLKSVTDGLALAGSPVHDLDLITHLITGLDQSYYPVVVYIEANMLKMDLSEAYAMLLTHEARLENNKLHDSKETKNNYAANVAQAGNFSKKGNNNNQNNWKAGGNNWNNNSGGRGGFGGNGRGGYQGFNSGRGNWNNNNFRGAAGGFNSGFPGPGGFNNNYGRGGFNSGGAGKNFAQGNGAACQICFRFNHTAADCRDRFNRNFIPNFPAPAPNHFSNQYQGPRAAFITTSEGAADQGWFLDSGATHHLTNTVQNLSDGKIYFGSNLLTVGNGQGLRITHIGSTQLHTPFGTCLQLQNILCVPQITKNLISISKLLTDNDITIEFFSDVCFLKDKVKGTLLAQGIARDGLYKLLSKEESLSSSTLVLPVSHLSSMMSTLSCNNVVTSVQSSNNDFCFKSTFPVSFQTSSSMSANMLHNRLGHPSKHVIQTILRNNCLMSANVSKSNFIFCDACQLGKLHQLHFPATEIKTKYPLELIHTDLWGPAPVLSLDGYRYYISFVDDFTRYCWIFPLVLKSDALTTFKHFKSLVEKQFNLHIKTLQSDMGGEFKAFQSFLQKEGIQARFSCPYTHHQNGVVERKHRHLVETGLTLLAQAKMHISFWWEAFHTASYLINRMPTTTLNNLSPYQKLHNQPPNYQLLRVFGCACYPFLRPYNDHKLDFHSQKCLFLGYSPLHKGYRCLTKSGKVYVVAHIVFNESDFPYSELFSSSESSSNSLSSYSLSVCILNDSGLHQSSATSLASAELPTSHSPQHAHQASHLPCPSPISNSYNSTSSHSSSHNALANPSDELQPSSQPVISTHQMVTRAKSGIFKPKTYLTATQDLEPVSVKAALIDTKWKMAMQEEYNALQKNGTWTLVPAETATQLVGNNLVVKPCTVRIVLSLAVMQCWPVRQLDVNNAFLNGMLTEDVFMPQPEGFINSQFPTHVCKLQKALYGLKQAPRAWYDRLKGSLVQWGFRSSKSDTSLFFKHIGSNVLIILVYVDDILITGSSEVYISEVISLLSSEFALKDLGDFNYFLGVEVTPSAEGLHLSQTKYVGDILRKAHMLESKGCNTPISVADKLQKDKGCSFPNPSLYRSIIGSLQYLTLTRPDIAFTVNKLSQFLAAPTSLHWQACKRVLRYLQSTAHFGLQFFKSGSPSLIAYSDADWGSDPDDRRSVGGYCVYLGSNLVSWSSKKQNIVSRSSAESEYRALALATSEVLWITYLLKELKVSLPKPPVLYCDNSSAEALASNPKYHSRTKHIELDLHFVREHIANKDLFIEHVSSSDQLADVLTKPLSFDHFAYMRTKLNVCPRP</sequence>
<accession>A0ACB8P5S7</accession>
<evidence type="ECO:0000313" key="2">
    <source>
        <dbReference type="Proteomes" id="UP000829398"/>
    </source>
</evidence>
<name>A0ACB8P5S7_CITSI</name>
<keyword evidence="2" id="KW-1185">Reference proteome</keyword>
<organism evidence="1 2">
    <name type="scientific">Citrus sinensis</name>
    <name type="common">Sweet orange</name>
    <name type="synonym">Citrus aurantium var. sinensis</name>
    <dbReference type="NCBI Taxonomy" id="2711"/>
    <lineage>
        <taxon>Eukaryota</taxon>
        <taxon>Viridiplantae</taxon>
        <taxon>Streptophyta</taxon>
        <taxon>Embryophyta</taxon>
        <taxon>Tracheophyta</taxon>
        <taxon>Spermatophyta</taxon>
        <taxon>Magnoliopsida</taxon>
        <taxon>eudicotyledons</taxon>
        <taxon>Gunneridae</taxon>
        <taxon>Pentapetalae</taxon>
        <taxon>rosids</taxon>
        <taxon>malvids</taxon>
        <taxon>Sapindales</taxon>
        <taxon>Rutaceae</taxon>
        <taxon>Aurantioideae</taxon>
        <taxon>Citrus</taxon>
    </lineage>
</organism>